<dbReference type="EMBL" id="UINC01010647">
    <property type="protein sequence ID" value="SVA47278.1"/>
    <property type="molecule type" value="Genomic_DNA"/>
</dbReference>
<dbReference type="AlphaFoldDB" id="A0A381W5Q8"/>
<sequence>VRTGGWMIMEVGLGDHPQKAKSIFESNGYAEPKLIKDYNGDDRVLVVEI</sequence>
<protein>
    <recommendedName>
        <fullName evidence="2">Release factor glutamine methyltransferase N-terminal domain-containing protein</fullName>
    </recommendedName>
</protein>
<evidence type="ECO:0008006" key="2">
    <source>
        <dbReference type="Google" id="ProtNLM"/>
    </source>
</evidence>
<reference evidence="1" key="1">
    <citation type="submission" date="2018-05" db="EMBL/GenBank/DDBJ databases">
        <authorList>
            <person name="Lanie J.A."/>
            <person name="Ng W.-L."/>
            <person name="Kazmierczak K.M."/>
            <person name="Andrzejewski T.M."/>
            <person name="Davidsen T.M."/>
            <person name="Wayne K.J."/>
            <person name="Tettelin H."/>
            <person name="Glass J.I."/>
            <person name="Rusch D."/>
            <person name="Podicherti R."/>
            <person name="Tsui H.-C.T."/>
            <person name="Winkler M.E."/>
        </authorList>
    </citation>
    <scope>NUCLEOTIDE SEQUENCE</scope>
</reference>
<proteinExistence type="predicted"/>
<gene>
    <name evidence="1" type="ORF">METZ01_LOCUS100132</name>
</gene>
<evidence type="ECO:0000313" key="1">
    <source>
        <dbReference type="EMBL" id="SVA47278.1"/>
    </source>
</evidence>
<name>A0A381W5Q8_9ZZZZ</name>
<organism evidence="1">
    <name type="scientific">marine metagenome</name>
    <dbReference type="NCBI Taxonomy" id="408172"/>
    <lineage>
        <taxon>unclassified sequences</taxon>
        <taxon>metagenomes</taxon>
        <taxon>ecological metagenomes</taxon>
    </lineage>
</organism>
<accession>A0A381W5Q8</accession>
<dbReference type="Gene3D" id="3.40.50.150">
    <property type="entry name" value="Vaccinia Virus protein VP39"/>
    <property type="match status" value="1"/>
</dbReference>
<dbReference type="InterPro" id="IPR029063">
    <property type="entry name" value="SAM-dependent_MTases_sf"/>
</dbReference>
<feature type="non-terminal residue" evidence="1">
    <location>
        <position position="1"/>
    </location>
</feature>